<dbReference type="NCBIfam" id="NF001965">
    <property type="entry name" value="PRK00742.1"/>
    <property type="match status" value="1"/>
</dbReference>
<dbReference type="InterPro" id="IPR008248">
    <property type="entry name" value="CheB-like"/>
</dbReference>
<dbReference type="Gene3D" id="3.40.50.2300">
    <property type="match status" value="1"/>
</dbReference>
<dbReference type="Gene3D" id="3.40.50.180">
    <property type="entry name" value="Methylesterase CheB, C-terminal domain"/>
    <property type="match status" value="1"/>
</dbReference>
<feature type="modified residue" description="4-aspartylphosphate" evidence="6 8">
    <location>
        <position position="58"/>
    </location>
</feature>
<dbReference type="CDD" id="cd17541">
    <property type="entry name" value="REC_CheB-like"/>
    <property type="match status" value="1"/>
</dbReference>
<gene>
    <name evidence="11" type="primary">cheB_1</name>
    <name evidence="6" type="synonym">cheB</name>
    <name evidence="11" type="ORF">WY13_00187</name>
</gene>
<proteinExistence type="inferred from homology"/>
<dbReference type="GO" id="GO:0050568">
    <property type="term" value="F:protein-glutamine glutaminase activity"/>
    <property type="evidence" value="ECO:0007669"/>
    <property type="project" value="UniProtKB-UniRule"/>
</dbReference>
<dbReference type="AlphaFoldDB" id="A0A166SF14"/>
<dbReference type="GO" id="GO:0008984">
    <property type="term" value="F:protein-glutamate methylesterase activity"/>
    <property type="evidence" value="ECO:0007669"/>
    <property type="project" value="UniProtKB-UniRule"/>
</dbReference>
<comment type="catalytic activity">
    <reaction evidence="5 6">
        <text>[protein]-L-glutamate 5-O-methyl ester + H2O = L-glutamyl-[protein] + methanol + H(+)</text>
        <dbReference type="Rhea" id="RHEA:23236"/>
        <dbReference type="Rhea" id="RHEA-COMP:10208"/>
        <dbReference type="Rhea" id="RHEA-COMP:10311"/>
        <dbReference type="ChEBI" id="CHEBI:15377"/>
        <dbReference type="ChEBI" id="CHEBI:15378"/>
        <dbReference type="ChEBI" id="CHEBI:17790"/>
        <dbReference type="ChEBI" id="CHEBI:29973"/>
        <dbReference type="ChEBI" id="CHEBI:82795"/>
        <dbReference type="EC" id="3.1.1.61"/>
    </reaction>
</comment>
<comment type="subcellular location">
    <subcellularLocation>
        <location evidence="6">Cytoplasm</location>
    </subcellularLocation>
</comment>
<accession>A0A166SF14</accession>
<dbReference type="CDD" id="cd16432">
    <property type="entry name" value="CheB_Rec"/>
    <property type="match status" value="1"/>
</dbReference>
<evidence type="ECO:0000313" key="11">
    <source>
        <dbReference type="EMBL" id="OAA92100.1"/>
    </source>
</evidence>
<dbReference type="OrthoDB" id="9793421at2"/>
<comment type="function">
    <text evidence="6">Involved in chemotaxis. Part of a chemotaxis signal transduction system that modulates chemotaxis in response to various stimuli. Catalyzes the demethylation of specific methylglutamate residues introduced into the chemoreceptors (methyl-accepting chemotaxis proteins or MCP) by CheR. Also mediates the irreversible deamidation of specific glutamine residues to glutamic acid.</text>
</comment>
<keyword evidence="1 6" id="KW-0963">Cytoplasm</keyword>
<comment type="caution">
    <text evidence="11">The sequence shown here is derived from an EMBL/GenBank/DDBJ whole genome shotgun (WGS) entry which is preliminary data.</text>
</comment>
<comment type="domain">
    <text evidence="6">Contains a C-terminal catalytic domain, and an N-terminal region which modulates catalytic activity.</text>
</comment>
<dbReference type="SUPFAM" id="SSF52172">
    <property type="entry name" value="CheY-like"/>
    <property type="match status" value="1"/>
</dbReference>
<feature type="active site" evidence="6 7">
    <location>
        <position position="161"/>
    </location>
</feature>
<dbReference type="EMBL" id="LITT01000002">
    <property type="protein sequence ID" value="OAA92100.1"/>
    <property type="molecule type" value="Genomic_DNA"/>
</dbReference>
<dbReference type="NCBIfam" id="NF009206">
    <property type="entry name" value="PRK12555.1"/>
    <property type="match status" value="1"/>
</dbReference>
<evidence type="ECO:0000256" key="8">
    <source>
        <dbReference type="PROSITE-ProRule" id="PRU00169"/>
    </source>
</evidence>
<dbReference type="Pfam" id="PF01339">
    <property type="entry name" value="CheB_methylest"/>
    <property type="match status" value="1"/>
</dbReference>
<dbReference type="PROSITE" id="PS50110">
    <property type="entry name" value="RESPONSE_REGULATORY"/>
    <property type="match status" value="1"/>
</dbReference>
<dbReference type="PATRIC" id="fig|1538.10.peg.670"/>
<dbReference type="PANTHER" id="PTHR42872">
    <property type="entry name" value="PROTEIN-GLUTAMATE METHYLESTERASE/PROTEIN-GLUTAMINE GLUTAMINASE"/>
    <property type="match status" value="1"/>
</dbReference>
<evidence type="ECO:0000313" key="12">
    <source>
        <dbReference type="Proteomes" id="UP000077407"/>
    </source>
</evidence>
<dbReference type="InterPro" id="IPR000673">
    <property type="entry name" value="Sig_transdc_resp-reg_Me-estase"/>
</dbReference>
<comment type="similarity">
    <text evidence="6">Belongs to the CheB family.</text>
</comment>
<evidence type="ECO:0000256" key="7">
    <source>
        <dbReference type="PROSITE-ProRule" id="PRU00050"/>
    </source>
</evidence>
<evidence type="ECO:0000259" key="9">
    <source>
        <dbReference type="PROSITE" id="PS50110"/>
    </source>
</evidence>
<evidence type="ECO:0000256" key="2">
    <source>
        <dbReference type="ARBA" id="ARBA00022500"/>
    </source>
</evidence>
<dbReference type="InterPro" id="IPR001789">
    <property type="entry name" value="Sig_transdc_resp-reg_receiver"/>
</dbReference>
<dbReference type="Pfam" id="PF00072">
    <property type="entry name" value="Response_reg"/>
    <property type="match status" value="1"/>
</dbReference>
<evidence type="ECO:0000256" key="3">
    <source>
        <dbReference type="ARBA" id="ARBA00022801"/>
    </source>
</evidence>
<keyword evidence="2 6" id="KW-0145">Chemotaxis</keyword>
<dbReference type="EC" id="3.1.1.61" evidence="6"/>
<keyword evidence="6 8" id="KW-0597">Phosphoprotein</keyword>
<evidence type="ECO:0000256" key="5">
    <source>
        <dbReference type="ARBA" id="ARBA00048267"/>
    </source>
</evidence>
<dbReference type="GO" id="GO:0000156">
    <property type="term" value="F:phosphorelay response regulator activity"/>
    <property type="evidence" value="ECO:0007669"/>
    <property type="project" value="InterPro"/>
</dbReference>
<dbReference type="EC" id="3.5.1.44" evidence="6"/>
<organism evidence="11 12">
    <name type="scientific">Clostridium ljungdahlii</name>
    <dbReference type="NCBI Taxonomy" id="1538"/>
    <lineage>
        <taxon>Bacteria</taxon>
        <taxon>Bacillati</taxon>
        <taxon>Bacillota</taxon>
        <taxon>Clostridia</taxon>
        <taxon>Eubacteriales</taxon>
        <taxon>Clostridiaceae</taxon>
        <taxon>Clostridium</taxon>
    </lineage>
</organism>
<dbReference type="PANTHER" id="PTHR42872:SF6">
    <property type="entry name" value="PROTEIN-GLUTAMATE METHYLESTERASE_PROTEIN-GLUTAMINE GLUTAMINASE"/>
    <property type="match status" value="1"/>
</dbReference>
<evidence type="ECO:0000256" key="1">
    <source>
        <dbReference type="ARBA" id="ARBA00022490"/>
    </source>
</evidence>
<dbReference type="RefSeq" id="WP_063553844.1">
    <property type="nucleotide sequence ID" value="NZ_LITT01000002.1"/>
</dbReference>
<feature type="active site" evidence="6 7">
    <location>
        <position position="187"/>
    </location>
</feature>
<feature type="active site" evidence="6 7">
    <location>
        <position position="283"/>
    </location>
</feature>
<dbReference type="InterPro" id="IPR011006">
    <property type="entry name" value="CheY-like_superfamily"/>
</dbReference>
<name>A0A166SF14_9CLOT</name>
<comment type="PTM">
    <text evidence="6">Phosphorylated by CheA. Phosphorylation of the N-terminal regulatory domain activates the methylesterase activity.</text>
</comment>
<feature type="domain" description="CheB-type methylesterase" evidence="10">
    <location>
        <begin position="149"/>
        <end position="339"/>
    </location>
</feature>
<feature type="domain" description="Response regulatory" evidence="9">
    <location>
        <begin position="7"/>
        <end position="120"/>
    </location>
</feature>
<dbReference type="InterPro" id="IPR035909">
    <property type="entry name" value="CheB_C"/>
</dbReference>
<protein>
    <recommendedName>
        <fullName evidence="6">Protein-glutamate methylesterase/protein-glutamine glutaminase</fullName>
        <ecNumber evidence="6">3.1.1.61</ecNumber>
        <ecNumber evidence="6">3.5.1.44</ecNumber>
    </recommendedName>
</protein>
<dbReference type="PROSITE" id="PS50122">
    <property type="entry name" value="CHEB"/>
    <property type="match status" value="1"/>
</dbReference>
<dbReference type="HAMAP" id="MF_00099">
    <property type="entry name" value="CheB_chemtxs"/>
    <property type="match status" value="1"/>
</dbReference>
<dbReference type="GO" id="GO:0005737">
    <property type="term" value="C:cytoplasm"/>
    <property type="evidence" value="ECO:0007669"/>
    <property type="project" value="UniProtKB-SubCell"/>
</dbReference>
<evidence type="ECO:0000256" key="6">
    <source>
        <dbReference type="HAMAP-Rule" id="MF_00099"/>
    </source>
</evidence>
<dbReference type="Proteomes" id="UP000077407">
    <property type="component" value="Unassembled WGS sequence"/>
</dbReference>
<dbReference type="SMART" id="SM00448">
    <property type="entry name" value="REC"/>
    <property type="match status" value="1"/>
</dbReference>
<evidence type="ECO:0000256" key="4">
    <source>
        <dbReference type="ARBA" id="ARBA00024867"/>
    </source>
</evidence>
<dbReference type="SUPFAM" id="SSF52738">
    <property type="entry name" value="Methylesterase CheB, C-terminal domain"/>
    <property type="match status" value="1"/>
</dbReference>
<comment type="catalytic activity">
    <reaction evidence="6">
        <text>L-glutaminyl-[protein] + H2O = L-glutamyl-[protein] + NH4(+)</text>
        <dbReference type="Rhea" id="RHEA:16441"/>
        <dbReference type="Rhea" id="RHEA-COMP:10207"/>
        <dbReference type="Rhea" id="RHEA-COMP:10208"/>
        <dbReference type="ChEBI" id="CHEBI:15377"/>
        <dbReference type="ChEBI" id="CHEBI:28938"/>
        <dbReference type="ChEBI" id="CHEBI:29973"/>
        <dbReference type="ChEBI" id="CHEBI:30011"/>
        <dbReference type="EC" id="3.5.1.44"/>
    </reaction>
</comment>
<dbReference type="GO" id="GO:0006935">
    <property type="term" value="P:chemotaxis"/>
    <property type="evidence" value="ECO:0007669"/>
    <property type="project" value="UniProtKB-UniRule"/>
</dbReference>
<evidence type="ECO:0000259" key="10">
    <source>
        <dbReference type="PROSITE" id="PS50122"/>
    </source>
</evidence>
<dbReference type="PIRSF" id="PIRSF000876">
    <property type="entry name" value="RR_chemtxs_CheB"/>
    <property type="match status" value="1"/>
</dbReference>
<reference evidence="11 12" key="1">
    <citation type="journal article" date="2015" name="Biotechnol. Bioeng.">
        <title>Genome sequence and phenotypic characterization of Caulobacter segnis.</title>
        <authorList>
            <person name="Patel S."/>
            <person name="Fletcher B."/>
            <person name="Scott D.C."/>
            <person name="Ely B."/>
        </authorList>
    </citation>
    <scope>NUCLEOTIDE SEQUENCE [LARGE SCALE GENOMIC DNA]</scope>
    <source>
        <strain evidence="11 12">ERI-2</strain>
    </source>
</reference>
<sequence length="339" mass="37408">METKKIRVLIVDDSLVFREVISMGISSEPYIEVVARAVDPFDARDKILEFHPDVMICDVQMPKMNGIEFIKRLLPQYPLPIIVVSSINESLVDAMEAGAVDFVSKPDVQSTNSVKAFIGTLIEKINTCYGVNVVSGKKKKSVLFNISQHINTNKIIVIGASTGGTEAVYNILKTFPENMPGILIVQHIPPVFSRMFAERLNSQTKLQVREAQGGEYVETGRVLIAPGDKHMTIKKIGNKYKVQLFRGEKVNGHCPSVDVLFESVAKEASKNAIGIILTGMGYDGAKGLRYMRRKGAQTIGQDEKSSVVYGMPKVAYEIGAVEKQVSLDNIPEVLFGMLR</sequence>
<comment type="function">
    <text evidence="4">May play the central regulatory role in sporulation. It may be an element of the effector pathway responsible for the activation of sporulation genes in response to nutritional stress. Spo0A may act in concert with spo0H (a sigma factor) to control the expression of some genes that are critical to the sporulation process.</text>
</comment>
<keyword evidence="3 6" id="KW-0378">Hydrolase</keyword>